<dbReference type="InParanoid" id="K5X8U8"/>
<keyword evidence="3" id="KW-1185">Reference proteome</keyword>
<evidence type="ECO:0000313" key="2">
    <source>
        <dbReference type="EMBL" id="EKM79613.1"/>
    </source>
</evidence>
<evidence type="ECO:0000313" key="3">
    <source>
        <dbReference type="Proteomes" id="UP000008493"/>
    </source>
</evidence>
<protein>
    <submittedName>
        <fullName evidence="2">Uncharacterized protein</fullName>
    </submittedName>
</protein>
<dbReference type="HOGENOM" id="CLU_844575_0_0_1"/>
<proteinExistence type="predicted"/>
<dbReference type="GeneID" id="18832440"/>
<accession>K5X8U8</accession>
<sequence length="329" mass="37369">MCLIQSSQLALKRHLTVIRHDQCLISYQRRGSYGRRSARSIDISPGDGAQNLTGDSLEASEDAHDYTRCFSLGAMEVTPHLVQLNRIDEAFIAVQATRPSSEAKKIWAEARRTASEKMFNLQDIPFSSNNTAYYFLQFLDALHSGSDNSEPYQSFLSAASDAIVRAGTAQKVMVEFREEIRIVVGRITNILSNDGRDVSSFVTESSQSLLELATGVEECNAILEEHREEFKSVQRQSSDEKGNPPSEEEIRVVQEKWRAFEGITNPDAYRWQALRREMRGPEDSGESVTTSYNSTSPIMPTYNPKNRRIPLWKKFFYRTISYILLEKLC</sequence>
<dbReference type="EMBL" id="JH971390">
    <property type="protein sequence ID" value="EKM79613.1"/>
    <property type="molecule type" value="Genomic_DNA"/>
</dbReference>
<dbReference type="KEGG" id="abp:AGABI1DRAFT92100"/>
<reference evidence="3" key="1">
    <citation type="journal article" date="2012" name="Proc. Natl. Acad. Sci. U.S.A.">
        <title>Genome sequence of the button mushroom Agaricus bisporus reveals mechanisms governing adaptation to a humic-rich ecological niche.</title>
        <authorList>
            <person name="Morin E."/>
            <person name="Kohler A."/>
            <person name="Baker A.R."/>
            <person name="Foulongne-Oriol M."/>
            <person name="Lombard V."/>
            <person name="Nagy L.G."/>
            <person name="Ohm R.A."/>
            <person name="Patyshakuliyeva A."/>
            <person name="Brun A."/>
            <person name="Aerts A.L."/>
            <person name="Bailey A.M."/>
            <person name="Billette C."/>
            <person name="Coutinho P.M."/>
            <person name="Deakin G."/>
            <person name="Doddapaneni H."/>
            <person name="Floudas D."/>
            <person name="Grimwood J."/>
            <person name="Hilden K."/>
            <person name="Kuees U."/>
            <person name="LaButti K.M."/>
            <person name="Lapidus A."/>
            <person name="Lindquist E.A."/>
            <person name="Lucas S.M."/>
            <person name="Murat C."/>
            <person name="Riley R.W."/>
            <person name="Salamov A.A."/>
            <person name="Schmutz J."/>
            <person name="Subramanian V."/>
            <person name="Woesten H.A.B."/>
            <person name="Xu J."/>
            <person name="Eastwood D.C."/>
            <person name="Foster G.D."/>
            <person name="Sonnenberg A.S."/>
            <person name="Cullen D."/>
            <person name="de Vries R.P."/>
            <person name="Lundell T."/>
            <person name="Hibbett D.S."/>
            <person name="Henrissat B."/>
            <person name="Burton K.S."/>
            <person name="Kerrigan R.W."/>
            <person name="Challen M.P."/>
            <person name="Grigoriev I.V."/>
            <person name="Martin F."/>
        </authorList>
    </citation>
    <scope>NUCLEOTIDE SEQUENCE [LARGE SCALE GENOMIC DNA]</scope>
    <source>
        <strain evidence="3">JB137-S8 / ATCC MYA-4627 / FGSC 10392</strain>
    </source>
</reference>
<gene>
    <name evidence="2" type="ORF">AGABI1DRAFT_92100</name>
</gene>
<organism evidence="2 3">
    <name type="scientific">Agaricus bisporus var. burnettii (strain JB137-S8 / ATCC MYA-4627 / FGSC 10392)</name>
    <name type="common">White button mushroom</name>
    <dbReference type="NCBI Taxonomy" id="597362"/>
    <lineage>
        <taxon>Eukaryota</taxon>
        <taxon>Fungi</taxon>
        <taxon>Dikarya</taxon>
        <taxon>Basidiomycota</taxon>
        <taxon>Agaricomycotina</taxon>
        <taxon>Agaricomycetes</taxon>
        <taxon>Agaricomycetidae</taxon>
        <taxon>Agaricales</taxon>
        <taxon>Agaricineae</taxon>
        <taxon>Agaricaceae</taxon>
        <taxon>Agaricus</taxon>
    </lineage>
</organism>
<feature type="region of interest" description="Disordered" evidence="1">
    <location>
        <begin position="36"/>
        <end position="55"/>
    </location>
</feature>
<dbReference type="Proteomes" id="UP000008493">
    <property type="component" value="Unassembled WGS sequence"/>
</dbReference>
<name>K5X8U8_AGABU</name>
<dbReference type="RefSeq" id="XP_007330229.1">
    <property type="nucleotide sequence ID" value="XM_007330167.1"/>
</dbReference>
<dbReference type="AlphaFoldDB" id="K5X8U8"/>
<evidence type="ECO:0000256" key="1">
    <source>
        <dbReference type="SAM" id="MobiDB-lite"/>
    </source>
</evidence>